<feature type="domain" description="Putative nitroreductase TM1586" evidence="1">
    <location>
        <begin position="97"/>
        <end position="238"/>
    </location>
</feature>
<dbReference type="InterPro" id="IPR000415">
    <property type="entry name" value="Nitroreductase-like"/>
</dbReference>
<comment type="caution">
    <text evidence="2">The sequence shown here is derived from an EMBL/GenBank/DDBJ whole genome shotgun (WGS) entry which is preliminary data.</text>
</comment>
<accession>A0A366K8G4</accession>
<name>A0A366K8G4_9BIFI</name>
<dbReference type="Pfam" id="PF14512">
    <property type="entry name" value="TM1586_NiRdase"/>
    <property type="match status" value="2"/>
</dbReference>
<evidence type="ECO:0000313" key="2">
    <source>
        <dbReference type="EMBL" id="RBP97964.1"/>
    </source>
</evidence>
<proteinExistence type="predicted"/>
<dbReference type="EMBL" id="PDCG01000003">
    <property type="protein sequence ID" value="RBP97964.1"/>
    <property type="molecule type" value="Genomic_DNA"/>
</dbReference>
<dbReference type="AlphaFoldDB" id="A0A366K8G4"/>
<dbReference type="Proteomes" id="UP000252530">
    <property type="component" value="Unassembled WGS sequence"/>
</dbReference>
<dbReference type="SUPFAM" id="SSF55469">
    <property type="entry name" value="FMN-dependent nitroreductase-like"/>
    <property type="match status" value="1"/>
</dbReference>
<dbReference type="GO" id="GO:0016491">
    <property type="term" value="F:oxidoreductase activity"/>
    <property type="evidence" value="ECO:0007669"/>
    <property type="project" value="InterPro"/>
</dbReference>
<evidence type="ECO:0000313" key="3">
    <source>
        <dbReference type="Proteomes" id="UP000252530"/>
    </source>
</evidence>
<reference evidence="2 3" key="1">
    <citation type="submission" date="2017-10" db="EMBL/GenBank/DDBJ databases">
        <title>Bifidobacterium xylocopum sp. nov. and Bifidobacterium aemilianum sp. nov., from the carpenter bee (Xylocopa violacea) digestive tract.</title>
        <authorList>
            <person name="Alberoni D."/>
            <person name="Baffoni L."/>
            <person name="Di Gioia D."/>
            <person name="Gaggia F."/>
            <person name="Biavati B."/>
        </authorList>
    </citation>
    <scope>NUCLEOTIDE SEQUENCE [LARGE SCALE GENOMIC DNA]</scope>
    <source>
        <strain evidence="2 3">XV10</strain>
    </source>
</reference>
<sequence>MDLGQAVAARHSVRMYTDEPVAPEILQALDQEIASCKARSGLHLQMASGLDDAFAGHKTHYGRFKGVHNAIALIGPGAIPADLHDRKADQFPLDNPAERDLQEAVGYWGEQLSLTLVRLGLDNSWAVLDDADQGWWQLDEQEHLIWILAFGHGARAGAKHHSKPMDNLTQLPEGMSLDEAPDWFRAGMEAAMLAPTSLGQQPFLFTLTESGKVRAQATTGLFAHVGLGCAKRNFEIGAASAGKDQVAWE</sequence>
<dbReference type="Gene3D" id="3.40.109.10">
    <property type="entry name" value="NADH Oxidase"/>
    <property type="match status" value="1"/>
</dbReference>
<dbReference type="InterPro" id="IPR029478">
    <property type="entry name" value="TM1586_NiRdase"/>
</dbReference>
<organism evidence="2 3">
    <name type="scientific">Bifidobacterium aemilianum</name>
    <dbReference type="NCBI Taxonomy" id="2493120"/>
    <lineage>
        <taxon>Bacteria</taxon>
        <taxon>Bacillati</taxon>
        <taxon>Actinomycetota</taxon>
        <taxon>Actinomycetes</taxon>
        <taxon>Bifidobacteriales</taxon>
        <taxon>Bifidobacteriaceae</taxon>
        <taxon>Bifidobacterium</taxon>
    </lineage>
</organism>
<gene>
    <name evidence="2" type="ORF">CRD60_04225</name>
</gene>
<feature type="domain" description="Putative nitroreductase TM1586" evidence="1">
    <location>
        <begin position="3"/>
        <end position="76"/>
    </location>
</feature>
<evidence type="ECO:0000259" key="1">
    <source>
        <dbReference type="Pfam" id="PF14512"/>
    </source>
</evidence>
<dbReference type="OrthoDB" id="9814075at2"/>
<keyword evidence="3" id="KW-1185">Reference proteome</keyword>
<protein>
    <submittedName>
        <fullName evidence="2">Nitroreductase</fullName>
    </submittedName>
</protein>